<dbReference type="eggNOG" id="COG1012">
    <property type="taxonomic scope" value="Bacteria"/>
</dbReference>
<dbReference type="FunFam" id="3.40.605.10:FF:000026">
    <property type="entry name" value="Aldehyde dehydrogenase, putative"/>
    <property type="match status" value="1"/>
</dbReference>
<dbReference type="Gene3D" id="3.40.605.10">
    <property type="entry name" value="Aldehyde Dehydrogenase, Chain A, domain 1"/>
    <property type="match status" value="1"/>
</dbReference>
<evidence type="ECO:0000256" key="4">
    <source>
        <dbReference type="RuleBase" id="RU003345"/>
    </source>
</evidence>
<evidence type="ECO:0000256" key="3">
    <source>
        <dbReference type="PROSITE-ProRule" id="PRU10007"/>
    </source>
</evidence>
<dbReference type="InterPro" id="IPR016163">
    <property type="entry name" value="Ald_DH_C"/>
</dbReference>
<protein>
    <submittedName>
        <fullName evidence="6">Aldehyde dehydrogenase</fullName>
    </submittedName>
</protein>
<dbReference type="InterPro" id="IPR016160">
    <property type="entry name" value="Ald_DH_CS_CYS"/>
</dbReference>
<dbReference type="EMBL" id="AL645882">
    <property type="protein sequence ID" value="CAA20823.1"/>
    <property type="molecule type" value="Genomic_DNA"/>
</dbReference>
<organism evidence="6 7">
    <name type="scientific">Streptomyces coelicolor (strain ATCC BAA-471 / A3(2) / M145)</name>
    <dbReference type="NCBI Taxonomy" id="100226"/>
    <lineage>
        <taxon>Bacteria</taxon>
        <taxon>Bacillati</taxon>
        <taxon>Actinomycetota</taxon>
        <taxon>Actinomycetes</taxon>
        <taxon>Kitasatosporales</taxon>
        <taxon>Streptomycetaceae</taxon>
        <taxon>Streptomyces</taxon>
        <taxon>Streptomyces albidoflavus group</taxon>
    </lineage>
</organism>
<reference evidence="6 7" key="1">
    <citation type="journal article" date="1996" name="Mol. Microbiol.">
        <title>A set of ordered cosmids and a detailed genetic and physical map for the 8 Mb Streptomyces coelicolor A3(2) chromosome.</title>
        <authorList>
            <person name="Redenbach M."/>
            <person name="Kieser H.M."/>
            <person name="Denapaite D."/>
            <person name="Eichner A."/>
            <person name="Cullum J."/>
            <person name="Kinashi H."/>
            <person name="Hopwood D.A."/>
        </authorList>
    </citation>
    <scope>NUCLEOTIDE SEQUENCE [LARGE SCALE GENOMIC DNA]</scope>
    <source>
        <strain evidence="7">ATCC BAA-471 / A3(2) / M145</strain>
    </source>
</reference>
<dbReference type="SUPFAM" id="SSF53720">
    <property type="entry name" value="ALDH-like"/>
    <property type="match status" value="1"/>
</dbReference>
<dbReference type="HOGENOM" id="CLU_005391_0_0_11"/>
<dbReference type="InParanoid" id="O88069"/>
<dbReference type="InterPro" id="IPR029510">
    <property type="entry name" value="Ald_DH_CS_GLU"/>
</dbReference>
<feature type="domain" description="Aldehyde dehydrogenase" evidence="5">
    <location>
        <begin position="23"/>
        <end position="469"/>
    </location>
</feature>
<dbReference type="InterPro" id="IPR015590">
    <property type="entry name" value="Aldehyde_DH_dom"/>
</dbReference>
<dbReference type="STRING" id="100226.gene:17759205"/>
<dbReference type="FunFam" id="3.40.605.10:FF:000007">
    <property type="entry name" value="NAD/NADP-dependent betaine aldehyde dehydrogenase"/>
    <property type="match status" value="1"/>
</dbReference>
<evidence type="ECO:0000256" key="2">
    <source>
        <dbReference type="ARBA" id="ARBA00023002"/>
    </source>
</evidence>
<dbReference type="GO" id="GO:0016620">
    <property type="term" value="F:oxidoreductase activity, acting on the aldehyde or oxo group of donors, NAD or NADP as acceptor"/>
    <property type="evidence" value="ECO:0007669"/>
    <property type="project" value="InterPro"/>
</dbReference>
<keyword evidence="2 4" id="KW-0560">Oxidoreductase</keyword>
<dbReference type="Gene3D" id="3.40.309.10">
    <property type="entry name" value="Aldehyde Dehydrogenase, Chain A, domain 2"/>
    <property type="match status" value="1"/>
</dbReference>
<accession>O88069</accession>
<dbReference type="InterPro" id="IPR016161">
    <property type="entry name" value="Ald_DH/histidinol_DH"/>
</dbReference>
<comment type="similarity">
    <text evidence="1 4">Belongs to the aldehyde dehydrogenase family.</text>
</comment>
<proteinExistence type="inferred from homology"/>
<name>O88069_STRCO</name>
<dbReference type="Proteomes" id="UP000001973">
    <property type="component" value="Chromosome"/>
</dbReference>
<gene>
    <name evidence="6" type="ordered locus">SCO1612</name>
    <name evidence="6" type="ORF">SCI35.34c</name>
</gene>
<evidence type="ECO:0000313" key="6">
    <source>
        <dbReference type="EMBL" id="CAA20823.1"/>
    </source>
</evidence>
<dbReference type="KEGG" id="sco:SCO1612"/>
<dbReference type="PaxDb" id="100226-SCO1612"/>
<feature type="active site" evidence="3">
    <location>
        <position position="250"/>
    </location>
</feature>
<evidence type="ECO:0000256" key="1">
    <source>
        <dbReference type="ARBA" id="ARBA00009986"/>
    </source>
</evidence>
<keyword evidence="7" id="KW-1185">Reference proteome</keyword>
<reference evidence="6 7" key="2">
    <citation type="journal article" date="2002" name="Nature">
        <title>Complete genome sequence of the model actinomycete Streptomyces coelicolor A3(2).</title>
        <authorList>
            <person name="Bentley S.D."/>
            <person name="Chater K.F."/>
            <person name="Cerdeno-Tarraga A.M."/>
            <person name="Challis G.L."/>
            <person name="Thomson N.R."/>
            <person name="James K.D."/>
            <person name="Harris D.E."/>
            <person name="Quail M.A."/>
            <person name="Kieser H."/>
            <person name="Harper D."/>
            <person name="Bateman A."/>
            <person name="Brown S."/>
            <person name="Chandra G."/>
            <person name="Chen C.W."/>
            <person name="Collins M."/>
            <person name="Cronin A."/>
            <person name="Fraser A."/>
            <person name="Goble A."/>
            <person name="Hidalgo J."/>
            <person name="Hornsby T."/>
            <person name="Howarth S."/>
            <person name="Huang C.H."/>
            <person name="Kieser T."/>
            <person name="Larke L."/>
            <person name="Murphy L."/>
            <person name="Oliver K."/>
            <person name="O'Neil S."/>
            <person name="Rabbinowitsch E."/>
            <person name="Rajandream M.A."/>
            <person name="Rutherford K."/>
            <person name="Rutter S."/>
            <person name="Seeger K."/>
            <person name="Saunders D."/>
            <person name="Sharp S."/>
            <person name="Squares R."/>
            <person name="Squares S."/>
            <person name="Taylor K."/>
            <person name="Warren T."/>
            <person name="Wietzorrek A."/>
            <person name="Woodward J."/>
            <person name="Barrell B.G."/>
            <person name="Parkhill J."/>
            <person name="Hopwood D.A."/>
        </authorList>
    </citation>
    <scope>NUCLEOTIDE SEQUENCE [LARGE SCALE GENOMIC DNA]</scope>
    <source>
        <strain evidence="7">ATCC BAA-471 / A3(2) / M145</strain>
    </source>
</reference>
<dbReference type="EMBL" id="AL939109">
    <property type="protein sequence ID" value="CAA20823.1"/>
    <property type="molecule type" value="Genomic_DNA"/>
</dbReference>
<dbReference type="InterPro" id="IPR016162">
    <property type="entry name" value="Ald_DH_N"/>
</dbReference>
<dbReference type="PATRIC" id="fig|100226.15.peg.1624"/>
<dbReference type="PROSITE" id="PS00687">
    <property type="entry name" value="ALDEHYDE_DEHYDR_GLU"/>
    <property type="match status" value="1"/>
</dbReference>
<evidence type="ECO:0000313" key="7">
    <source>
        <dbReference type="Proteomes" id="UP000001973"/>
    </source>
</evidence>
<dbReference type="PANTHER" id="PTHR11699">
    <property type="entry name" value="ALDEHYDE DEHYDROGENASE-RELATED"/>
    <property type="match status" value="1"/>
</dbReference>
<dbReference type="PIR" id="T36847">
    <property type="entry name" value="T36847"/>
</dbReference>
<dbReference type="AlphaFoldDB" id="O88069"/>
<dbReference type="OrthoDB" id="6882680at2"/>
<dbReference type="Pfam" id="PF00171">
    <property type="entry name" value="Aldedh"/>
    <property type="match status" value="1"/>
</dbReference>
<dbReference type="PhylomeDB" id="O88069"/>
<evidence type="ECO:0000259" key="5">
    <source>
        <dbReference type="Pfam" id="PF00171"/>
    </source>
</evidence>
<sequence length="483" mass="50671">MRHRLSELSELSDLSEPSERLPDELRVLNPATEEVVATVPAASAADVDAAVARAARAQTAWAALAPGDRARLLRRFAVTVDEHLEELARLEVRQAGHLLGNARWEAGNVRDLLDYAAGGVERLTGRQIPVAGGLDVTLLEPLGVVGVIAPWNFPMPIAAWATAPALAAGNAVLLKPAETTPLTALRLAELALVAGLPEDLFQVLPGHGPVAGDALVEHPDVAKIVFTGSTAVGRQVAAKGAALLKPVTLELGGKSPNIVFADADVEAAAAATPMSFLDNSGQDCCARTRILVQRSVHDRFLELLAPAIEAVRVGDPADESTEMGPLISRAQLERVRSHVPADAAGIRGRAPRGGPGFWFPPTVLTGVDAHARVAVEEVFGPVAVVLPFDDEADAVRLANATDYGLAGSLWTRDVGRALRVSGAVRAGNLSVNSHASVRYWTPFGGFKQSGIGRELGPDALTAFTETKNVFFSTTPSSTEGPAQ</sequence>
<dbReference type="PROSITE" id="PS00070">
    <property type="entry name" value="ALDEHYDE_DEHYDR_CYS"/>
    <property type="match status" value="1"/>
</dbReference>